<dbReference type="Gene3D" id="1.25.40.20">
    <property type="entry name" value="Ankyrin repeat-containing domain"/>
    <property type="match status" value="1"/>
</dbReference>
<protein>
    <submittedName>
        <fullName evidence="4">Transient receptor potential cation channel subfamily A member 1</fullName>
    </submittedName>
</protein>
<evidence type="ECO:0000313" key="4">
    <source>
        <dbReference type="EMBL" id="MPC29036.1"/>
    </source>
</evidence>
<feature type="repeat" description="ANK" evidence="3">
    <location>
        <begin position="8"/>
        <end position="40"/>
    </location>
</feature>
<dbReference type="OrthoDB" id="1661883at2759"/>
<dbReference type="PANTHER" id="PTHR24198">
    <property type="entry name" value="ANKYRIN REPEAT AND PROTEIN KINASE DOMAIN-CONTAINING PROTEIN"/>
    <property type="match status" value="1"/>
</dbReference>
<proteinExistence type="predicted"/>
<dbReference type="EMBL" id="VSRR010002004">
    <property type="protein sequence ID" value="MPC29036.1"/>
    <property type="molecule type" value="Genomic_DNA"/>
</dbReference>
<dbReference type="AlphaFoldDB" id="A0A5B7E755"/>
<keyword evidence="1" id="KW-0677">Repeat</keyword>
<dbReference type="InterPro" id="IPR002110">
    <property type="entry name" value="Ankyrin_rpt"/>
</dbReference>
<accession>A0A5B7E755</accession>
<dbReference type="PROSITE" id="PS50297">
    <property type="entry name" value="ANK_REP_REGION"/>
    <property type="match status" value="1"/>
</dbReference>
<dbReference type="InterPro" id="IPR036770">
    <property type="entry name" value="Ankyrin_rpt-contain_sf"/>
</dbReference>
<organism evidence="4 5">
    <name type="scientific">Portunus trituberculatus</name>
    <name type="common">Swimming crab</name>
    <name type="synonym">Neptunus trituberculatus</name>
    <dbReference type="NCBI Taxonomy" id="210409"/>
    <lineage>
        <taxon>Eukaryota</taxon>
        <taxon>Metazoa</taxon>
        <taxon>Ecdysozoa</taxon>
        <taxon>Arthropoda</taxon>
        <taxon>Crustacea</taxon>
        <taxon>Multicrustacea</taxon>
        <taxon>Malacostraca</taxon>
        <taxon>Eumalacostraca</taxon>
        <taxon>Eucarida</taxon>
        <taxon>Decapoda</taxon>
        <taxon>Pleocyemata</taxon>
        <taxon>Brachyura</taxon>
        <taxon>Eubrachyura</taxon>
        <taxon>Portunoidea</taxon>
        <taxon>Portunidae</taxon>
        <taxon>Portuninae</taxon>
        <taxon>Portunus</taxon>
    </lineage>
</organism>
<evidence type="ECO:0000256" key="2">
    <source>
        <dbReference type="ARBA" id="ARBA00023043"/>
    </source>
</evidence>
<dbReference type="SMART" id="SM00248">
    <property type="entry name" value="ANK"/>
    <property type="match status" value="2"/>
</dbReference>
<dbReference type="Pfam" id="PF12796">
    <property type="entry name" value="Ank_2"/>
    <property type="match status" value="1"/>
</dbReference>
<dbReference type="PROSITE" id="PS50088">
    <property type="entry name" value="ANK_REPEAT"/>
    <property type="match status" value="1"/>
</dbReference>
<gene>
    <name evidence="4" type="primary">TrpA1_2</name>
    <name evidence="4" type="ORF">E2C01_022252</name>
</gene>
<dbReference type="Proteomes" id="UP000324222">
    <property type="component" value="Unassembled WGS sequence"/>
</dbReference>
<keyword evidence="5" id="KW-1185">Reference proteome</keyword>
<reference evidence="4 5" key="1">
    <citation type="submission" date="2019-05" db="EMBL/GenBank/DDBJ databases">
        <title>Another draft genome of Portunus trituberculatus and its Hox gene families provides insights of decapod evolution.</title>
        <authorList>
            <person name="Jeong J.-H."/>
            <person name="Song I."/>
            <person name="Kim S."/>
            <person name="Choi T."/>
            <person name="Kim D."/>
            <person name="Ryu S."/>
            <person name="Kim W."/>
        </authorList>
    </citation>
    <scope>NUCLEOTIDE SEQUENCE [LARGE SCALE GENOMIC DNA]</scope>
    <source>
        <tissue evidence="4">Muscle</tissue>
    </source>
</reference>
<comment type="caution">
    <text evidence="4">The sequence shown here is derived from an EMBL/GenBank/DDBJ whole genome shotgun (WGS) entry which is preliminary data.</text>
</comment>
<keyword evidence="2 3" id="KW-0040">ANK repeat</keyword>
<evidence type="ECO:0000256" key="3">
    <source>
        <dbReference type="PROSITE-ProRule" id="PRU00023"/>
    </source>
</evidence>
<evidence type="ECO:0000313" key="5">
    <source>
        <dbReference type="Proteomes" id="UP000324222"/>
    </source>
</evidence>
<dbReference type="SUPFAM" id="SSF48403">
    <property type="entry name" value="Ankyrin repeat"/>
    <property type="match status" value="1"/>
</dbReference>
<dbReference type="PANTHER" id="PTHR24198:SF165">
    <property type="entry name" value="ANKYRIN REPEAT-CONTAINING PROTEIN-RELATED"/>
    <property type="match status" value="1"/>
</dbReference>
<name>A0A5B7E755_PORTR</name>
<keyword evidence="4" id="KW-0675">Receptor</keyword>
<sequence>MITIPDLEGNVPLHLAVHGGEIKAVELCLRNGALISTQQHDSSTPVHLACSQGSYDIVKLMFTLQPQEVSGGGVLWELWVVVYIIDVFLSANSV</sequence>
<evidence type="ECO:0000256" key="1">
    <source>
        <dbReference type="ARBA" id="ARBA00022737"/>
    </source>
</evidence>